<protein>
    <submittedName>
        <fullName evidence="2">Uncharacterized protein</fullName>
    </submittedName>
</protein>
<evidence type="ECO:0000313" key="3">
    <source>
        <dbReference type="Proteomes" id="UP000245911"/>
    </source>
</evidence>
<proteinExistence type="predicted"/>
<dbReference type="Proteomes" id="UP000245911">
    <property type="component" value="Unassembled WGS sequence"/>
</dbReference>
<name>A0A2T8HQC1_9RHOB</name>
<comment type="caution">
    <text evidence="2">The sequence shown here is derived from an EMBL/GenBank/DDBJ whole genome shotgun (WGS) entry which is preliminary data.</text>
</comment>
<feature type="signal peptide" evidence="1">
    <location>
        <begin position="1"/>
        <end position="27"/>
    </location>
</feature>
<sequence>MMKFTSLSCILAAALGATLLIPPAALAEETNCTTICEEYEFCAGHALQAIYDGVFSGSGCADYNGCGQVVEDCRREAGTCAPSCSHDYANWNPDD</sequence>
<dbReference type="EMBL" id="QDKM01000010">
    <property type="protein sequence ID" value="PVH27647.1"/>
    <property type="molecule type" value="Genomic_DNA"/>
</dbReference>
<keyword evidence="3" id="KW-1185">Reference proteome</keyword>
<reference evidence="2 3" key="1">
    <citation type="submission" date="2018-04" db="EMBL/GenBank/DDBJ databases">
        <title>Pararhodobacter oceanense sp. nov., isolated from marine intertidal sediment.</title>
        <authorList>
            <person name="Wang X.-L."/>
            <person name="Du Z.-J."/>
        </authorList>
    </citation>
    <scope>NUCLEOTIDE SEQUENCE [LARGE SCALE GENOMIC DNA]</scope>
    <source>
        <strain evidence="2 3">AM505</strain>
    </source>
</reference>
<gene>
    <name evidence="2" type="ORF">DDE20_16165</name>
</gene>
<keyword evidence="1" id="KW-0732">Signal</keyword>
<feature type="chain" id="PRO_5015582114" evidence="1">
    <location>
        <begin position="28"/>
        <end position="95"/>
    </location>
</feature>
<evidence type="ECO:0000256" key="1">
    <source>
        <dbReference type="SAM" id="SignalP"/>
    </source>
</evidence>
<accession>A0A2T8HQC1</accession>
<evidence type="ECO:0000313" key="2">
    <source>
        <dbReference type="EMBL" id="PVH27647.1"/>
    </source>
</evidence>
<organism evidence="2 3">
    <name type="scientific">Pararhodobacter oceanensis</name>
    <dbReference type="NCBI Taxonomy" id="2172121"/>
    <lineage>
        <taxon>Bacteria</taxon>
        <taxon>Pseudomonadati</taxon>
        <taxon>Pseudomonadota</taxon>
        <taxon>Alphaproteobacteria</taxon>
        <taxon>Rhodobacterales</taxon>
        <taxon>Paracoccaceae</taxon>
        <taxon>Pararhodobacter</taxon>
    </lineage>
</organism>
<dbReference type="AlphaFoldDB" id="A0A2T8HQC1"/>